<keyword evidence="4" id="KW-0378">Hydrolase</keyword>
<comment type="catalytic activity">
    <reaction evidence="1">
        <text>a 1,2-diacyl-sn-glycero-3-phosphocholine + H2O = a 1,2-diacyl-sn-glycero-3-phosphate + choline + H(+)</text>
        <dbReference type="Rhea" id="RHEA:14445"/>
        <dbReference type="ChEBI" id="CHEBI:15354"/>
        <dbReference type="ChEBI" id="CHEBI:15377"/>
        <dbReference type="ChEBI" id="CHEBI:15378"/>
        <dbReference type="ChEBI" id="CHEBI:57643"/>
        <dbReference type="ChEBI" id="CHEBI:58608"/>
        <dbReference type="EC" id="3.1.4.4"/>
    </reaction>
</comment>
<dbReference type="Proteomes" id="UP000332933">
    <property type="component" value="Unassembled WGS sequence"/>
</dbReference>
<dbReference type="InterPro" id="IPR015679">
    <property type="entry name" value="PLipase_D_fam"/>
</dbReference>
<dbReference type="GO" id="GO:0006654">
    <property type="term" value="P:phosphatidic acid biosynthetic process"/>
    <property type="evidence" value="ECO:0007669"/>
    <property type="project" value="InterPro"/>
</dbReference>
<dbReference type="InterPro" id="IPR016555">
    <property type="entry name" value="PLipase_D_euk"/>
</dbReference>
<dbReference type="PIRSF" id="PIRSF009376">
    <property type="entry name" value="Phospholipase_D_euk"/>
    <property type="match status" value="1"/>
</dbReference>
<dbReference type="AlphaFoldDB" id="A0A485LT15"/>
<dbReference type="Pfam" id="PF13091">
    <property type="entry name" value="PLDc_2"/>
    <property type="match status" value="1"/>
</dbReference>
<evidence type="ECO:0000313" key="10">
    <source>
        <dbReference type="Proteomes" id="UP000332933"/>
    </source>
</evidence>
<sequence length="810" mass="91640">MVVKPSCVAFFNDLHSTVPTHVILFQPNMVVADIDKKSIFRLACLRWMNQGIHVASPAALLDFYVLAASDTKFIRQVLDDTVAQCIYSTSHKHTSFAPVRDAHDQVNRGVNETTSSLPNRAASLVDGEETFASMFAHLQQAKTQIFITGWWITPDYALVRTSDKARDESTLVRLLQDAAARGVQVYVLIYKEHKFVLPNDSQHARDELRGPNIHVSRHPEFYLVPQMWSHHEKIVVIDQSVAFVGGLDIALGRYDSPAHDLVDSGPQQTWTGQDYSNPRVRDFVDVANHRAELIDREAVPRMPWHDIHCRLEGPVALDVAHHFILRWNFTVENKVVSIRSPQRPMLLPFAKPIWEATDYALNGSGTDAVNCQIVRSLCQWSGGIATEKSIQEAYIDLIRTAQHFIYIENQFFVSGFEHEKNVANRVVDALYHRIVAAHEAKQTFRVMFLMPLLPSFEGAVTSSSSASLRAVMHWQYTTICRGGNSLLERLAKIVPDPSQYVAFFGLRQHAMLGTQVVTEMIYIHSKLMIVDDRMAIIGSANLNDRSLCGDRDSEIAVVLEDSSSGLGQFNNESVVVGPFAHRLRRRLFEEHLEMDMVDPTSPENWANIRGLARVNTDIFERVFQCLPSDAVVSYTQPLLERPMGGDVTEVYENQRCNWAGQWSSKNLVCGERPPWSDSHGGALDTFAPDDDLRVDTGMTKNEGGWVYGTSFETLDAATEDSDTNPRNDRCVRRRRWVLVQQESTRNKPSGQELTHMLNRVNSVSPRLLHLEEQVEQAPLSDVRGHLVEFPLQFLRDCHLRPAMLPKNIFI</sequence>
<dbReference type="EC" id="3.1.4.4" evidence="2"/>
<accession>A0A485LT15</accession>
<dbReference type="GO" id="GO:0004630">
    <property type="term" value="F:phospholipase D activity"/>
    <property type="evidence" value="ECO:0007669"/>
    <property type="project" value="UniProtKB-EC"/>
</dbReference>
<feature type="domain" description="PLD phosphodiesterase" evidence="7">
    <location>
        <begin position="519"/>
        <end position="546"/>
    </location>
</feature>
<dbReference type="FunFam" id="3.30.870.10:FF:000011">
    <property type="entry name" value="Phospholipase"/>
    <property type="match status" value="1"/>
</dbReference>
<protein>
    <recommendedName>
        <fullName evidence="2">phospholipase D</fullName>
        <ecNumber evidence="2">3.1.4.4</ecNumber>
    </recommendedName>
</protein>
<evidence type="ECO:0000256" key="3">
    <source>
        <dbReference type="ARBA" id="ARBA00022737"/>
    </source>
</evidence>
<evidence type="ECO:0000313" key="9">
    <source>
        <dbReference type="EMBL" id="VFU02009.1"/>
    </source>
</evidence>
<keyword evidence="5" id="KW-0442">Lipid degradation</keyword>
<organism evidence="9 10">
    <name type="scientific">Aphanomyces stellatus</name>
    <dbReference type="NCBI Taxonomy" id="120398"/>
    <lineage>
        <taxon>Eukaryota</taxon>
        <taxon>Sar</taxon>
        <taxon>Stramenopiles</taxon>
        <taxon>Oomycota</taxon>
        <taxon>Saprolegniomycetes</taxon>
        <taxon>Saprolegniales</taxon>
        <taxon>Verrucalvaceae</taxon>
        <taxon>Aphanomyces</taxon>
    </lineage>
</organism>
<reference evidence="9 10" key="1">
    <citation type="submission" date="2019-03" db="EMBL/GenBank/DDBJ databases">
        <authorList>
            <person name="Gaulin E."/>
            <person name="Dumas B."/>
        </authorList>
    </citation>
    <scope>NUCLEOTIDE SEQUENCE [LARGE SCALE GENOMIC DNA]</scope>
    <source>
        <strain evidence="9">CBS 568.67</strain>
    </source>
</reference>
<dbReference type="GO" id="GO:0005886">
    <property type="term" value="C:plasma membrane"/>
    <property type="evidence" value="ECO:0007669"/>
    <property type="project" value="TreeGrafter"/>
</dbReference>
<dbReference type="GO" id="GO:0009395">
    <property type="term" value="P:phospholipid catabolic process"/>
    <property type="evidence" value="ECO:0007669"/>
    <property type="project" value="TreeGrafter"/>
</dbReference>
<evidence type="ECO:0000259" key="7">
    <source>
        <dbReference type="PROSITE" id="PS50035"/>
    </source>
</evidence>
<dbReference type="CDD" id="cd09141">
    <property type="entry name" value="PLDc_vPLD1_2_yPLD_like_2"/>
    <property type="match status" value="1"/>
</dbReference>
<evidence type="ECO:0000313" key="8">
    <source>
        <dbReference type="EMBL" id="KAF0682491.1"/>
    </source>
</evidence>
<dbReference type="Gene3D" id="3.30.870.10">
    <property type="entry name" value="Endonuclease Chain A"/>
    <property type="match status" value="2"/>
</dbReference>
<dbReference type="SMART" id="SM00155">
    <property type="entry name" value="PLDc"/>
    <property type="match status" value="2"/>
</dbReference>
<dbReference type="GO" id="GO:0035556">
    <property type="term" value="P:intracellular signal transduction"/>
    <property type="evidence" value="ECO:0007669"/>
    <property type="project" value="InterPro"/>
</dbReference>
<proteinExistence type="predicted"/>
<dbReference type="PROSITE" id="PS50035">
    <property type="entry name" value="PLD"/>
    <property type="match status" value="2"/>
</dbReference>
<gene>
    <name evidence="9" type="primary">Aste57867_25384</name>
    <name evidence="8" type="ORF">As57867_025305</name>
    <name evidence="9" type="ORF">ASTE57867_25384</name>
</gene>
<dbReference type="PANTHER" id="PTHR18896:SF76">
    <property type="entry name" value="PHOSPHOLIPASE"/>
    <property type="match status" value="1"/>
</dbReference>
<dbReference type="OrthoDB" id="14911at2759"/>
<evidence type="ECO:0000256" key="4">
    <source>
        <dbReference type="ARBA" id="ARBA00022801"/>
    </source>
</evidence>
<evidence type="ECO:0000256" key="2">
    <source>
        <dbReference type="ARBA" id="ARBA00012027"/>
    </source>
</evidence>
<keyword evidence="3" id="KW-0677">Repeat</keyword>
<evidence type="ECO:0000256" key="6">
    <source>
        <dbReference type="ARBA" id="ARBA00023098"/>
    </source>
</evidence>
<reference evidence="8" key="2">
    <citation type="submission" date="2019-06" db="EMBL/GenBank/DDBJ databases">
        <title>Genomics analysis of Aphanomyces spp. identifies a new class of oomycete effector associated with host adaptation.</title>
        <authorList>
            <person name="Gaulin E."/>
        </authorList>
    </citation>
    <scope>NUCLEOTIDE SEQUENCE</scope>
    <source>
        <strain evidence="8">CBS 578.67</strain>
    </source>
</reference>
<keyword evidence="6" id="KW-0443">Lipid metabolism</keyword>
<dbReference type="InterPro" id="IPR025202">
    <property type="entry name" value="PLD-like_dom"/>
</dbReference>
<feature type="domain" description="PLD phosphodiesterase" evidence="7">
    <location>
        <begin position="226"/>
        <end position="253"/>
    </location>
</feature>
<dbReference type="Pfam" id="PF00614">
    <property type="entry name" value="PLDc"/>
    <property type="match status" value="1"/>
</dbReference>
<keyword evidence="10" id="KW-1185">Reference proteome</keyword>
<dbReference type="InterPro" id="IPR001736">
    <property type="entry name" value="PLipase_D/transphosphatidylase"/>
</dbReference>
<evidence type="ECO:0000256" key="1">
    <source>
        <dbReference type="ARBA" id="ARBA00000798"/>
    </source>
</evidence>
<dbReference type="EMBL" id="VJMH01007528">
    <property type="protein sequence ID" value="KAF0682491.1"/>
    <property type="molecule type" value="Genomic_DNA"/>
</dbReference>
<evidence type="ECO:0000256" key="5">
    <source>
        <dbReference type="ARBA" id="ARBA00022963"/>
    </source>
</evidence>
<dbReference type="PANTHER" id="PTHR18896">
    <property type="entry name" value="PHOSPHOLIPASE D"/>
    <property type="match status" value="1"/>
</dbReference>
<dbReference type="SUPFAM" id="SSF56024">
    <property type="entry name" value="Phospholipase D/nuclease"/>
    <property type="match status" value="2"/>
</dbReference>
<name>A0A485LT15_9STRA</name>
<dbReference type="EMBL" id="CAADRA010007554">
    <property type="protein sequence ID" value="VFU02009.1"/>
    <property type="molecule type" value="Genomic_DNA"/>
</dbReference>